<evidence type="ECO:0000313" key="4">
    <source>
        <dbReference type="Proteomes" id="UP000410492"/>
    </source>
</evidence>
<dbReference type="GO" id="GO:0015031">
    <property type="term" value="P:protein transport"/>
    <property type="evidence" value="ECO:0007669"/>
    <property type="project" value="TreeGrafter"/>
</dbReference>
<dbReference type="InterPro" id="IPR011021">
    <property type="entry name" value="Arrestin-like_N"/>
</dbReference>
<dbReference type="Gene3D" id="2.60.40.640">
    <property type="match status" value="1"/>
</dbReference>
<dbReference type="PANTHER" id="PTHR11188:SF17">
    <property type="entry name" value="FI21816P1"/>
    <property type="match status" value="1"/>
</dbReference>
<dbReference type="InterPro" id="IPR014756">
    <property type="entry name" value="Ig_E-set"/>
</dbReference>
<dbReference type="InterPro" id="IPR050357">
    <property type="entry name" value="Arrestin_domain-protein"/>
</dbReference>
<dbReference type="InterPro" id="IPR014752">
    <property type="entry name" value="Arrestin-like_C"/>
</dbReference>
<dbReference type="SUPFAM" id="SSF81296">
    <property type="entry name" value="E set domains"/>
    <property type="match status" value="1"/>
</dbReference>
<protein>
    <recommendedName>
        <fullName evidence="2">Arrestin-like N-terminal domain-containing protein</fullName>
    </recommendedName>
</protein>
<reference evidence="3 4" key="1">
    <citation type="submission" date="2019-01" db="EMBL/GenBank/DDBJ databases">
        <authorList>
            <person name="Sayadi A."/>
        </authorList>
    </citation>
    <scope>NUCLEOTIDE SEQUENCE [LARGE SCALE GENOMIC DNA]</scope>
</reference>
<dbReference type="AlphaFoldDB" id="A0A653BHB7"/>
<organism evidence="3 4">
    <name type="scientific">Callosobruchus maculatus</name>
    <name type="common">Southern cowpea weevil</name>
    <name type="synonym">Pulse bruchid</name>
    <dbReference type="NCBI Taxonomy" id="64391"/>
    <lineage>
        <taxon>Eukaryota</taxon>
        <taxon>Metazoa</taxon>
        <taxon>Ecdysozoa</taxon>
        <taxon>Arthropoda</taxon>
        <taxon>Hexapoda</taxon>
        <taxon>Insecta</taxon>
        <taxon>Pterygota</taxon>
        <taxon>Neoptera</taxon>
        <taxon>Endopterygota</taxon>
        <taxon>Coleoptera</taxon>
        <taxon>Polyphaga</taxon>
        <taxon>Cucujiformia</taxon>
        <taxon>Chrysomeloidea</taxon>
        <taxon>Chrysomelidae</taxon>
        <taxon>Bruchinae</taxon>
        <taxon>Bruchini</taxon>
        <taxon>Callosobruchus</taxon>
    </lineage>
</organism>
<dbReference type="OrthoDB" id="6784654at2759"/>
<name>A0A653BHB7_CALMS</name>
<evidence type="ECO:0000259" key="2">
    <source>
        <dbReference type="Pfam" id="PF00339"/>
    </source>
</evidence>
<evidence type="ECO:0000256" key="1">
    <source>
        <dbReference type="ARBA" id="ARBA00005298"/>
    </source>
</evidence>
<dbReference type="EMBL" id="CAACVG010000907">
    <property type="protein sequence ID" value="VEN34674.1"/>
    <property type="molecule type" value="Genomic_DNA"/>
</dbReference>
<dbReference type="GO" id="GO:0005737">
    <property type="term" value="C:cytoplasm"/>
    <property type="evidence" value="ECO:0007669"/>
    <property type="project" value="TreeGrafter"/>
</dbReference>
<comment type="similarity">
    <text evidence="1">Belongs to the arrestin family.</text>
</comment>
<feature type="non-terminal residue" evidence="3">
    <location>
        <position position="186"/>
    </location>
</feature>
<evidence type="ECO:0000313" key="3">
    <source>
        <dbReference type="EMBL" id="VEN34674.1"/>
    </source>
</evidence>
<dbReference type="Proteomes" id="UP000410492">
    <property type="component" value="Unassembled WGS sequence"/>
</dbReference>
<keyword evidence="4" id="KW-1185">Reference proteome</keyword>
<dbReference type="PANTHER" id="PTHR11188">
    <property type="entry name" value="ARRESTIN DOMAIN CONTAINING PROTEIN"/>
    <property type="match status" value="1"/>
</dbReference>
<proteinExistence type="inferred from homology"/>
<accession>A0A653BHB7</accession>
<feature type="domain" description="Arrestin-like N-terminal" evidence="2">
    <location>
        <begin position="59"/>
        <end position="118"/>
    </location>
</feature>
<gene>
    <name evidence="3" type="ORF">CALMAC_LOCUS798</name>
</gene>
<sequence>MCVFYDIITTLRILAATSALLSTIHQFSLSASSFNNYEIRICLFSSRKCNVVSCIDLYTFNVGRHEYSFSFVLPKELPGSYQNEYGYIRYYIKAEVYTSTESDCEDEREIDIMSPIELPSLPQDAVRLEDKEDITPHCCVNGGSVTMLLELKNKTFVQTQTSQMKVHTYNSSDVKIESIKVKLKMV</sequence>
<dbReference type="Pfam" id="PF00339">
    <property type="entry name" value="Arrestin_N"/>
    <property type="match status" value="1"/>
</dbReference>